<dbReference type="Gene3D" id="3.40.190.150">
    <property type="entry name" value="Bordetella uptake gene, domain 1"/>
    <property type="match status" value="1"/>
</dbReference>
<dbReference type="PANTHER" id="PTHR42928:SF5">
    <property type="entry name" value="BLR1237 PROTEIN"/>
    <property type="match status" value="1"/>
</dbReference>
<dbReference type="Gene3D" id="3.40.190.10">
    <property type="entry name" value="Periplasmic binding protein-like II"/>
    <property type="match status" value="1"/>
</dbReference>
<dbReference type="AlphaFoldDB" id="A0A0C6P820"/>
<dbReference type="PIRSF" id="PIRSF017082">
    <property type="entry name" value="YflP"/>
    <property type="match status" value="1"/>
</dbReference>
<dbReference type="RefSeq" id="WP_015064590.1">
    <property type="nucleotide sequence ID" value="NC_019382.1"/>
</dbReference>
<dbReference type="CDD" id="cd07012">
    <property type="entry name" value="PBP2_Bug_TTT"/>
    <property type="match status" value="1"/>
</dbReference>
<feature type="signal peptide" evidence="2">
    <location>
        <begin position="1"/>
        <end position="25"/>
    </location>
</feature>
<dbReference type="KEGG" id="bbh:BN112_2845"/>
<protein>
    <submittedName>
        <fullName evidence="3">Putative exported protein</fullName>
    </submittedName>
</protein>
<dbReference type="EMBL" id="HE965806">
    <property type="protein sequence ID" value="CCJ54762.1"/>
    <property type="molecule type" value="Genomic_DNA"/>
</dbReference>
<accession>A0A0C6P820</accession>
<organism evidence="3 4">
    <name type="scientific">Bordetella bronchiseptica 253</name>
    <dbReference type="NCBI Taxonomy" id="568707"/>
    <lineage>
        <taxon>Bacteria</taxon>
        <taxon>Pseudomonadati</taxon>
        <taxon>Pseudomonadota</taxon>
        <taxon>Betaproteobacteria</taxon>
        <taxon>Burkholderiales</taxon>
        <taxon>Alcaligenaceae</taxon>
        <taxon>Bordetella</taxon>
    </lineage>
</organism>
<comment type="similarity">
    <text evidence="1">Belongs to the UPF0065 (bug) family.</text>
</comment>
<sequence>MTIARTLFGAAALAMLAVLASPAMGADFPDGKPVRIIVPTGVGSGTDLTARQIAASMGKAWSVPVVVENKAGASGMIGTEFVAKATPDGYTLLATYAQHYTNQLVMKTPYDAVKDFEPVARVANSALVISVSTSSPYKTLGDVIEAARKKPGVITYGSSGNGTTSHLAATLFEEMAKVKLNHIPYKAPGQVALDAASGQIDLSFNGMSSVLPLIKGGRLRALAVTTLQRSQSLPDVPTVAESGYPGYETASPIWLFVPRGTPQAIVDRLSAGVTAAAGTTEFQDLCRQQGLEVDIQDAATAKAAGPGELEKWRKLMSTAGAPKG</sequence>
<dbReference type="HOGENOM" id="CLU_045683_0_2_4"/>
<dbReference type="OrthoDB" id="8959453at2"/>
<evidence type="ECO:0000313" key="4">
    <source>
        <dbReference type="Proteomes" id="UP000007564"/>
    </source>
</evidence>
<keyword evidence="2" id="KW-0732">Signal</keyword>
<dbReference type="PANTHER" id="PTHR42928">
    <property type="entry name" value="TRICARBOXYLATE-BINDING PROTEIN"/>
    <property type="match status" value="1"/>
</dbReference>
<dbReference type="InterPro" id="IPR005064">
    <property type="entry name" value="BUG"/>
</dbReference>
<gene>
    <name evidence="3" type="ORF">BN112_2845</name>
</gene>
<name>A0A0C6P820_BORBO</name>
<evidence type="ECO:0000256" key="1">
    <source>
        <dbReference type="ARBA" id="ARBA00006987"/>
    </source>
</evidence>
<feature type="chain" id="PRO_5002189964" evidence="2">
    <location>
        <begin position="26"/>
        <end position="324"/>
    </location>
</feature>
<proteinExistence type="inferred from homology"/>
<dbReference type="Pfam" id="PF03401">
    <property type="entry name" value="TctC"/>
    <property type="match status" value="1"/>
</dbReference>
<dbReference type="Proteomes" id="UP000007564">
    <property type="component" value="Chromosome"/>
</dbReference>
<evidence type="ECO:0000256" key="2">
    <source>
        <dbReference type="SAM" id="SignalP"/>
    </source>
</evidence>
<reference evidence="3 4" key="1">
    <citation type="journal article" date="2012" name="BMC Genomics">
        <title>Comparative genomics of the classical Bordetella subspecies: the evolution and exchange of virulence-associated diversity amongst closely related pathogens.</title>
        <authorList>
            <person name="Park J."/>
            <person name="Zhang Y."/>
            <person name="Buboltz A.M."/>
            <person name="Zhang X."/>
            <person name="Schuster S.C."/>
            <person name="Ahuja U."/>
            <person name="Liu M."/>
            <person name="Miller J.F."/>
            <person name="Sebaihia M."/>
            <person name="Bentley S.D."/>
            <person name="Parkhill J."/>
            <person name="Harvill E.T."/>
        </authorList>
    </citation>
    <scope>NUCLEOTIDE SEQUENCE [LARGE SCALE GENOMIC DNA]</scope>
    <source>
        <strain evidence="3 4">253</strain>
    </source>
</reference>
<dbReference type="InterPro" id="IPR042100">
    <property type="entry name" value="Bug_dom1"/>
</dbReference>
<dbReference type="SUPFAM" id="SSF53850">
    <property type="entry name" value="Periplasmic binding protein-like II"/>
    <property type="match status" value="1"/>
</dbReference>
<evidence type="ECO:0000313" key="3">
    <source>
        <dbReference type="EMBL" id="CCJ54762.1"/>
    </source>
</evidence>